<proteinExistence type="predicted"/>
<dbReference type="AlphaFoldDB" id="A0AA39JQD7"/>
<protein>
    <submittedName>
        <fullName evidence="1">Uncharacterized protein</fullName>
    </submittedName>
</protein>
<dbReference type="EMBL" id="JAUEPT010000016">
    <property type="protein sequence ID" value="KAK0445569.1"/>
    <property type="molecule type" value="Genomic_DNA"/>
</dbReference>
<dbReference type="Proteomes" id="UP001175226">
    <property type="component" value="Unassembled WGS sequence"/>
</dbReference>
<comment type="caution">
    <text evidence="1">The sequence shown here is derived from an EMBL/GenBank/DDBJ whole genome shotgun (WGS) entry which is preliminary data.</text>
</comment>
<organism evidence="1 2">
    <name type="scientific">Armillaria borealis</name>
    <dbReference type="NCBI Taxonomy" id="47425"/>
    <lineage>
        <taxon>Eukaryota</taxon>
        <taxon>Fungi</taxon>
        <taxon>Dikarya</taxon>
        <taxon>Basidiomycota</taxon>
        <taxon>Agaricomycotina</taxon>
        <taxon>Agaricomycetes</taxon>
        <taxon>Agaricomycetidae</taxon>
        <taxon>Agaricales</taxon>
        <taxon>Marasmiineae</taxon>
        <taxon>Physalacriaceae</taxon>
        <taxon>Armillaria</taxon>
    </lineage>
</organism>
<gene>
    <name evidence="1" type="ORF">EV421DRAFT_330959</name>
</gene>
<evidence type="ECO:0000313" key="1">
    <source>
        <dbReference type="EMBL" id="KAK0445569.1"/>
    </source>
</evidence>
<evidence type="ECO:0000313" key="2">
    <source>
        <dbReference type="Proteomes" id="UP001175226"/>
    </source>
</evidence>
<reference evidence="1" key="1">
    <citation type="submission" date="2023-06" db="EMBL/GenBank/DDBJ databases">
        <authorList>
            <consortium name="Lawrence Berkeley National Laboratory"/>
            <person name="Ahrendt S."/>
            <person name="Sahu N."/>
            <person name="Indic B."/>
            <person name="Wong-Bajracharya J."/>
            <person name="Merenyi Z."/>
            <person name="Ke H.-M."/>
            <person name="Monk M."/>
            <person name="Kocsube S."/>
            <person name="Drula E."/>
            <person name="Lipzen A."/>
            <person name="Balint B."/>
            <person name="Henrissat B."/>
            <person name="Andreopoulos B."/>
            <person name="Martin F.M."/>
            <person name="Harder C.B."/>
            <person name="Rigling D."/>
            <person name="Ford K.L."/>
            <person name="Foster G.D."/>
            <person name="Pangilinan J."/>
            <person name="Papanicolaou A."/>
            <person name="Barry K."/>
            <person name="LaButti K."/>
            <person name="Viragh M."/>
            <person name="Koriabine M."/>
            <person name="Yan M."/>
            <person name="Riley R."/>
            <person name="Champramary S."/>
            <person name="Plett K.L."/>
            <person name="Tsai I.J."/>
            <person name="Slot J."/>
            <person name="Sipos G."/>
            <person name="Plett J."/>
            <person name="Nagy L.G."/>
            <person name="Grigoriev I.V."/>
        </authorList>
    </citation>
    <scope>NUCLEOTIDE SEQUENCE</scope>
    <source>
        <strain evidence="1">FPL87.14</strain>
    </source>
</reference>
<name>A0AA39JQD7_9AGAR</name>
<sequence>MSLTTSVPSVRGQCIEHTDYTFCLCSCFVPARQHPDGVGHVLITSQAYLCTCRHGIHAHVDYVSLVVHHCPSTRCAAYAQKTLQTQDCMCGAPLADHVAIINPHRVPMVIPYVPGSLVSVQIIGTPSNVGAISPSNNMNLVLSRPHPVPSPSHNLYPSGTQLVLTQADVSSGPYPHLNNTDAANGYSYDHSNAMYSATPDAWAGSDA</sequence>
<keyword evidence="2" id="KW-1185">Reference proteome</keyword>
<accession>A0AA39JQD7</accession>